<protein>
    <submittedName>
        <fullName evidence="3">Gluconate 5-dehydrogenase</fullName>
    </submittedName>
</protein>
<dbReference type="GO" id="GO:0016616">
    <property type="term" value="F:oxidoreductase activity, acting on the CH-OH group of donors, NAD or NADP as acceptor"/>
    <property type="evidence" value="ECO:0007669"/>
    <property type="project" value="TreeGrafter"/>
</dbReference>
<dbReference type="AlphaFoldDB" id="A0A1I1HBA7"/>
<evidence type="ECO:0000256" key="1">
    <source>
        <dbReference type="ARBA" id="ARBA00006484"/>
    </source>
</evidence>
<dbReference type="GO" id="GO:0006633">
    <property type="term" value="P:fatty acid biosynthetic process"/>
    <property type="evidence" value="ECO:0007669"/>
    <property type="project" value="TreeGrafter"/>
</dbReference>
<dbReference type="GO" id="GO:0008206">
    <property type="term" value="P:bile acid metabolic process"/>
    <property type="evidence" value="ECO:0007669"/>
    <property type="project" value="UniProtKB-ARBA"/>
</dbReference>
<organism evidence="3 4">
    <name type="scientific">Clostridium uliginosum</name>
    <dbReference type="NCBI Taxonomy" id="119641"/>
    <lineage>
        <taxon>Bacteria</taxon>
        <taxon>Bacillati</taxon>
        <taxon>Bacillota</taxon>
        <taxon>Clostridia</taxon>
        <taxon>Eubacteriales</taxon>
        <taxon>Clostridiaceae</taxon>
        <taxon>Clostridium</taxon>
    </lineage>
</organism>
<sequence length="255" mass="27495">MSNLFDLSGRVAIVTGASSGIGVQMAKSLAEHGADVAIFARREEKLKEVAKEIEVIGVKALPVKCDVTHEDEVKAAVATVLEKFGKIDILVNNAGVASRFGVLDLEENEWDRVMNTNVKSIYLVSKYVAKHMIDQKYGKIINTSSIFGIVGSASAHLHVYEASKGAVINLTKGMAASWAQYGITVNSIGPSLFKSEMTEHTLFVDSFLKMYNAVCPSHRPGKEGELNGAVIYFASDASNYTTGQILFVDGGWSAI</sequence>
<keyword evidence="4" id="KW-1185">Reference proteome</keyword>
<dbReference type="Pfam" id="PF13561">
    <property type="entry name" value="adh_short_C2"/>
    <property type="match status" value="1"/>
</dbReference>
<dbReference type="InterPro" id="IPR036291">
    <property type="entry name" value="NAD(P)-bd_dom_sf"/>
</dbReference>
<evidence type="ECO:0000256" key="2">
    <source>
        <dbReference type="ARBA" id="ARBA00023002"/>
    </source>
</evidence>
<dbReference type="FunFam" id="3.40.50.720:FF:000084">
    <property type="entry name" value="Short-chain dehydrogenase reductase"/>
    <property type="match status" value="1"/>
</dbReference>
<dbReference type="SUPFAM" id="SSF51735">
    <property type="entry name" value="NAD(P)-binding Rossmann-fold domains"/>
    <property type="match status" value="1"/>
</dbReference>
<dbReference type="InterPro" id="IPR002347">
    <property type="entry name" value="SDR_fam"/>
</dbReference>
<dbReference type="PANTHER" id="PTHR42760:SF133">
    <property type="entry name" value="3-OXOACYL-[ACYL-CARRIER-PROTEIN] REDUCTASE"/>
    <property type="match status" value="1"/>
</dbReference>
<dbReference type="STRING" id="119641.SAMN05421842_101243"/>
<name>A0A1I1HBA7_9CLOT</name>
<dbReference type="GO" id="GO:0048038">
    <property type="term" value="F:quinone binding"/>
    <property type="evidence" value="ECO:0007669"/>
    <property type="project" value="TreeGrafter"/>
</dbReference>
<reference evidence="3 4" key="1">
    <citation type="submission" date="2016-10" db="EMBL/GenBank/DDBJ databases">
        <authorList>
            <person name="de Groot N.N."/>
        </authorList>
    </citation>
    <scope>NUCLEOTIDE SEQUENCE [LARGE SCALE GENOMIC DNA]</scope>
    <source>
        <strain evidence="3 4">DSM 12992</strain>
    </source>
</reference>
<dbReference type="PRINTS" id="PR00080">
    <property type="entry name" value="SDRFAMILY"/>
</dbReference>
<dbReference type="EMBL" id="FOMG01000001">
    <property type="protein sequence ID" value="SFC21056.1"/>
    <property type="molecule type" value="Genomic_DNA"/>
</dbReference>
<evidence type="ECO:0000313" key="4">
    <source>
        <dbReference type="Proteomes" id="UP000199263"/>
    </source>
</evidence>
<dbReference type="OrthoDB" id="9803333at2"/>
<accession>A0A1I1HBA7</accession>
<dbReference type="NCBIfam" id="NF005559">
    <property type="entry name" value="PRK07231.1"/>
    <property type="match status" value="1"/>
</dbReference>
<keyword evidence="2" id="KW-0560">Oxidoreductase</keyword>
<dbReference type="RefSeq" id="WP_090087990.1">
    <property type="nucleotide sequence ID" value="NZ_FOMG01000001.1"/>
</dbReference>
<dbReference type="Gene3D" id="3.40.50.720">
    <property type="entry name" value="NAD(P)-binding Rossmann-like Domain"/>
    <property type="match status" value="1"/>
</dbReference>
<dbReference type="PRINTS" id="PR00081">
    <property type="entry name" value="GDHRDH"/>
</dbReference>
<comment type="similarity">
    <text evidence="1">Belongs to the short-chain dehydrogenases/reductases (SDR) family.</text>
</comment>
<evidence type="ECO:0000313" key="3">
    <source>
        <dbReference type="EMBL" id="SFC21056.1"/>
    </source>
</evidence>
<dbReference type="PANTHER" id="PTHR42760">
    <property type="entry name" value="SHORT-CHAIN DEHYDROGENASES/REDUCTASES FAMILY MEMBER"/>
    <property type="match status" value="1"/>
</dbReference>
<dbReference type="Proteomes" id="UP000199263">
    <property type="component" value="Unassembled WGS sequence"/>
</dbReference>
<proteinExistence type="inferred from homology"/>
<gene>
    <name evidence="3" type="ORF">SAMN05421842_101243</name>
</gene>